<sequence>MNNNIAFTNIQLANLYKNILKLKYHPLGVYFAKDLPEGKIRKQHNLLNRCVPKHALRAAKYGKMSVLQRNCGCLGGRWWSGFSKRAPKGLSLFLSQGHHSVFGGRKEKFKKTAREAAKLMKNPGPAKLPEGTNYIIFSRLKDIPDKQKIEYVLFFVRPFELAKLIGLANYTQDLPDLVKAPYGSGCMSLLTYPLLMDEDKPSAI</sequence>
<evidence type="ECO:0000313" key="1">
    <source>
        <dbReference type="EMBL" id="GAH01893.1"/>
    </source>
</evidence>
<organism evidence="1">
    <name type="scientific">marine sediment metagenome</name>
    <dbReference type="NCBI Taxonomy" id="412755"/>
    <lineage>
        <taxon>unclassified sequences</taxon>
        <taxon>metagenomes</taxon>
        <taxon>ecological metagenomes</taxon>
    </lineage>
</organism>
<protein>
    <recommendedName>
        <fullName evidence="2">DUF169 domain-containing protein</fullName>
    </recommendedName>
</protein>
<dbReference type="Pfam" id="PF02596">
    <property type="entry name" value="DUF169"/>
    <property type="match status" value="1"/>
</dbReference>
<dbReference type="EMBL" id="BART01021573">
    <property type="protein sequence ID" value="GAH01893.1"/>
    <property type="molecule type" value="Genomic_DNA"/>
</dbReference>
<feature type="non-terminal residue" evidence="1">
    <location>
        <position position="204"/>
    </location>
</feature>
<reference evidence="1" key="1">
    <citation type="journal article" date="2014" name="Front. Microbiol.">
        <title>High frequency of phylogenetically diverse reductive dehalogenase-homologous genes in deep subseafloor sedimentary metagenomes.</title>
        <authorList>
            <person name="Kawai M."/>
            <person name="Futagami T."/>
            <person name="Toyoda A."/>
            <person name="Takaki Y."/>
            <person name="Nishi S."/>
            <person name="Hori S."/>
            <person name="Arai W."/>
            <person name="Tsubouchi T."/>
            <person name="Morono Y."/>
            <person name="Uchiyama I."/>
            <person name="Ito T."/>
            <person name="Fujiyama A."/>
            <person name="Inagaki F."/>
            <person name="Takami H."/>
        </authorList>
    </citation>
    <scope>NUCLEOTIDE SEQUENCE</scope>
    <source>
        <strain evidence="1">Expedition CK06-06</strain>
    </source>
</reference>
<comment type="caution">
    <text evidence="1">The sequence shown here is derived from an EMBL/GenBank/DDBJ whole genome shotgun (WGS) entry which is preliminary data.</text>
</comment>
<proteinExistence type="predicted"/>
<gene>
    <name evidence="1" type="ORF">S01H4_39750</name>
</gene>
<dbReference type="InterPro" id="IPR003748">
    <property type="entry name" value="DUF169"/>
</dbReference>
<accession>X1DZQ2</accession>
<dbReference type="AlphaFoldDB" id="X1DZQ2"/>
<name>X1DZQ2_9ZZZZ</name>
<evidence type="ECO:0008006" key="2">
    <source>
        <dbReference type="Google" id="ProtNLM"/>
    </source>
</evidence>